<proteinExistence type="predicted"/>
<name>A0A5M3WYS5_9ACTN</name>
<protein>
    <submittedName>
        <fullName evidence="1">Uncharacterized protein</fullName>
    </submittedName>
</protein>
<gene>
    <name evidence="1" type="ORF">Amac_070590</name>
</gene>
<comment type="caution">
    <text evidence="1">The sequence shown here is derived from an EMBL/GenBank/DDBJ whole genome shotgun (WGS) entry which is preliminary data.</text>
</comment>
<reference evidence="1 2" key="1">
    <citation type="submission" date="2019-10" db="EMBL/GenBank/DDBJ databases">
        <title>Whole genome shotgun sequence of Acrocarpospora macrocephala NBRC 16266.</title>
        <authorList>
            <person name="Ichikawa N."/>
            <person name="Kimura A."/>
            <person name="Kitahashi Y."/>
            <person name="Komaki H."/>
            <person name="Oguchi A."/>
        </authorList>
    </citation>
    <scope>NUCLEOTIDE SEQUENCE [LARGE SCALE GENOMIC DNA]</scope>
    <source>
        <strain evidence="1 2">NBRC 16266</strain>
    </source>
</reference>
<keyword evidence="2" id="KW-1185">Reference proteome</keyword>
<dbReference type="RefSeq" id="WP_170322813.1">
    <property type="nucleotide sequence ID" value="NZ_BAAAHL010000042.1"/>
</dbReference>
<dbReference type="Proteomes" id="UP000331127">
    <property type="component" value="Unassembled WGS sequence"/>
</dbReference>
<dbReference type="AlphaFoldDB" id="A0A5M3WYS5"/>
<accession>A0A5M3WYS5</accession>
<evidence type="ECO:0000313" key="1">
    <source>
        <dbReference type="EMBL" id="GES13462.1"/>
    </source>
</evidence>
<dbReference type="EMBL" id="BLAE01000046">
    <property type="protein sequence ID" value="GES13462.1"/>
    <property type="molecule type" value="Genomic_DNA"/>
</dbReference>
<organism evidence="1 2">
    <name type="scientific">Acrocarpospora macrocephala</name>
    <dbReference type="NCBI Taxonomy" id="150177"/>
    <lineage>
        <taxon>Bacteria</taxon>
        <taxon>Bacillati</taxon>
        <taxon>Actinomycetota</taxon>
        <taxon>Actinomycetes</taxon>
        <taxon>Streptosporangiales</taxon>
        <taxon>Streptosporangiaceae</taxon>
        <taxon>Acrocarpospora</taxon>
    </lineage>
</organism>
<evidence type="ECO:0000313" key="2">
    <source>
        <dbReference type="Proteomes" id="UP000331127"/>
    </source>
</evidence>
<sequence>MGSTLAALVITDLRHRDELLISSAGYMVADAVQNWLEYGLSGRDLATGEKCKILAQKHVIGCLGARKLVELTADEVDGRLADRAKVLSTRSTRSLSVPSPELRRATR</sequence>